<organism evidence="5 6">
    <name type="scientific">Treponema primitia (strain ATCC BAA-887 / DSM 12427 / ZAS-2)</name>
    <dbReference type="NCBI Taxonomy" id="545694"/>
    <lineage>
        <taxon>Bacteria</taxon>
        <taxon>Pseudomonadati</taxon>
        <taxon>Spirochaetota</taxon>
        <taxon>Spirochaetia</taxon>
        <taxon>Spirochaetales</taxon>
        <taxon>Treponemataceae</taxon>
        <taxon>Treponema</taxon>
    </lineage>
</organism>
<dbReference type="PROSITE" id="PS00893">
    <property type="entry name" value="NUDIX_BOX"/>
    <property type="match status" value="1"/>
</dbReference>
<dbReference type="CDD" id="cd02883">
    <property type="entry name" value="NUDIX_Hydrolase"/>
    <property type="match status" value="1"/>
</dbReference>
<proteinExistence type="inferred from homology"/>
<dbReference type="eggNOG" id="COG1051">
    <property type="taxonomic scope" value="Bacteria"/>
</dbReference>
<dbReference type="InterPro" id="IPR020476">
    <property type="entry name" value="Nudix_hydrolase"/>
</dbReference>
<gene>
    <name evidence="5" type="ordered locus">TREPR_0625</name>
</gene>
<reference evidence="5 6" key="2">
    <citation type="journal article" date="2011" name="ISME J.">
        <title>RNA-seq reveals cooperative metabolic interactions between two termite-gut spirochete species in co-culture.</title>
        <authorList>
            <person name="Rosenthal A.Z."/>
            <person name="Matson E.G."/>
            <person name="Eldar A."/>
            <person name="Leadbetter J.R."/>
        </authorList>
    </citation>
    <scope>NUCLEOTIDE SEQUENCE [LARGE SCALE GENOMIC DNA]</scope>
    <source>
        <strain evidence="6">ATCC BAA-887 / DSM 12427 / ZAS-2</strain>
    </source>
</reference>
<dbReference type="Proteomes" id="UP000009223">
    <property type="component" value="Chromosome"/>
</dbReference>
<dbReference type="HOGENOM" id="CLU_1677092_0_0_12"/>
<dbReference type="InterPro" id="IPR020084">
    <property type="entry name" value="NUDIX_hydrolase_CS"/>
</dbReference>
<comment type="cofactor">
    <cofactor evidence="1">
        <name>Mg(2+)</name>
        <dbReference type="ChEBI" id="CHEBI:18420"/>
    </cofactor>
</comment>
<dbReference type="Pfam" id="PF00293">
    <property type="entry name" value="NUDIX"/>
    <property type="match status" value="1"/>
</dbReference>
<dbReference type="SUPFAM" id="SSF55811">
    <property type="entry name" value="Nudix"/>
    <property type="match status" value="1"/>
</dbReference>
<dbReference type="PROSITE" id="PS51462">
    <property type="entry name" value="NUDIX"/>
    <property type="match status" value="1"/>
</dbReference>
<keyword evidence="6" id="KW-1185">Reference proteome</keyword>
<evidence type="ECO:0000256" key="3">
    <source>
        <dbReference type="RuleBase" id="RU003476"/>
    </source>
</evidence>
<dbReference type="InterPro" id="IPR000086">
    <property type="entry name" value="NUDIX_hydrolase_dom"/>
</dbReference>
<evidence type="ECO:0000259" key="4">
    <source>
        <dbReference type="PROSITE" id="PS51462"/>
    </source>
</evidence>
<dbReference type="OrthoDB" id="9800077at2"/>
<dbReference type="Gene3D" id="3.90.79.10">
    <property type="entry name" value="Nucleoside Triphosphate Pyrophosphohydrolase"/>
    <property type="match status" value="1"/>
</dbReference>
<dbReference type="KEGG" id="tpi:TREPR_0625"/>
<evidence type="ECO:0000313" key="6">
    <source>
        <dbReference type="Proteomes" id="UP000009223"/>
    </source>
</evidence>
<sequence>MPKYKHTFLYRILKFLRGYKGAGISLFHVDEINNVSVFLGKRTRNPGKGKWSFPGGKVEKGESFYDGAVREFKEETGFILSELGNTLTGVVSINALWFFRWKTYLVKIGKRINPTPFDEFSQFKWVTFDKLKDLPLHFGVMKAVRKFHVNKYGKVNK</sequence>
<dbReference type="EMBL" id="CP001843">
    <property type="protein sequence ID" value="AEF85574.1"/>
    <property type="molecule type" value="Genomic_DNA"/>
</dbReference>
<feature type="domain" description="Nudix hydrolase" evidence="4">
    <location>
        <begin position="19"/>
        <end position="149"/>
    </location>
</feature>
<dbReference type="STRING" id="545694.TREPR_0625"/>
<dbReference type="InterPro" id="IPR015797">
    <property type="entry name" value="NUDIX_hydrolase-like_dom_sf"/>
</dbReference>
<dbReference type="AlphaFoldDB" id="F5YKL9"/>
<evidence type="ECO:0000313" key="5">
    <source>
        <dbReference type="EMBL" id="AEF85574.1"/>
    </source>
</evidence>
<protein>
    <submittedName>
        <fullName evidence="5">Putative MutT/nudix family protein</fullName>
    </submittedName>
</protein>
<reference evidence="6" key="1">
    <citation type="submission" date="2009-12" db="EMBL/GenBank/DDBJ databases">
        <title>Complete sequence of Treponema primitia strain ZAS-2.</title>
        <authorList>
            <person name="Tetu S.G."/>
            <person name="Matson E."/>
            <person name="Ren Q."/>
            <person name="Seshadri R."/>
            <person name="Elbourne L."/>
            <person name="Hassan K.A."/>
            <person name="Durkin A."/>
            <person name="Radune D."/>
            <person name="Mohamoud Y."/>
            <person name="Shay R."/>
            <person name="Jin S."/>
            <person name="Zhang X."/>
            <person name="Lucey K."/>
            <person name="Ballor N.R."/>
            <person name="Ottesen E."/>
            <person name="Rosenthal R."/>
            <person name="Allen A."/>
            <person name="Leadbetter J.R."/>
            <person name="Paulsen I.T."/>
        </authorList>
    </citation>
    <scope>NUCLEOTIDE SEQUENCE [LARGE SCALE GENOMIC DNA]</scope>
    <source>
        <strain evidence="6">ATCC BAA-887 / DSM 12427 / ZAS-2</strain>
    </source>
</reference>
<dbReference type="RefSeq" id="WP_015709401.1">
    <property type="nucleotide sequence ID" value="NC_015578.1"/>
</dbReference>
<name>F5YKL9_TREPZ</name>
<keyword evidence="2 3" id="KW-0378">Hydrolase</keyword>
<accession>F5YKL9</accession>
<evidence type="ECO:0000256" key="2">
    <source>
        <dbReference type="ARBA" id="ARBA00022801"/>
    </source>
</evidence>
<evidence type="ECO:0000256" key="1">
    <source>
        <dbReference type="ARBA" id="ARBA00001946"/>
    </source>
</evidence>
<dbReference type="PANTHER" id="PTHR43046:SF14">
    <property type="entry name" value="MUTT_NUDIX FAMILY PROTEIN"/>
    <property type="match status" value="1"/>
</dbReference>
<dbReference type="PRINTS" id="PR00502">
    <property type="entry name" value="NUDIXFAMILY"/>
</dbReference>
<comment type="similarity">
    <text evidence="3">Belongs to the Nudix hydrolase family.</text>
</comment>
<dbReference type="GO" id="GO:0016787">
    <property type="term" value="F:hydrolase activity"/>
    <property type="evidence" value="ECO:0007669"/>
    <property type="project" value="UniProtKB-KW"/>
</dbReference>
<dbReference type="PANTHER" id="PTHR43046">
    <property type="entry name" value="GDP-MANNOSE MANNOSYL HYDROLASE"/>
    <property type="match status" value="1"/>
</dbReference>